<dbReference type="Gene3D" id="1.20.1050.10">
    <property type="match status" value="1"/>
</dbReference>
<dbReference type="SUPFAM" id="SSF47616">
    <property type="entry name" value="GST C-terminal domain-like"/>
    <property type="match status" value="1"/>
</dbReference>
<dbReference type="PANTHER" id="PTHR44051">
    <property type="entry name" value="GLUTATHIONE S-TRANSFERASE-RELATED"/>
    <property type="match status" value="1"/>
</dbReference>
<gene>
    <name evidence="4" type="ORF">L4G47_26050</name>
</gene>
<dbReference type="SFLD" id="SFLDS00019">
    <property type="entry name" value="Glutathione_Transferase_(cytos"/>
    <property type="match status" value="1"/>
</dbReference>
<accession>A0ABS9ID72</accession>
<dbReference type="SUPFAM" id="SSF52833">
    <property type="entry name" value="Thioredoxin-like"/>
    <property type="match status" value="1"/>
</dbReference>
<organism evidence="4 5">
    <name type="scientific">Pseudomonas petrae</name>
    <dbReference type="NCBI Taxonomy" id="2912190"/>
    <lineage>
        <taxon>Bacteria</taxon>
        <taxon>Pseudomonadati</taxon>
        <taxon>Pseudomonadota</taxon>
        <taxon>Gammaproteobacteria</taxon>
        <taxon>Pseudomonadales</taxon>
        <taxon>Pseudomonadaceae</taxon>
        <taxon>Pseudomonas</taxon>
    </lineage>
</organism>
<evidence type="ECO:0000313" key="5">
    <source>
        <dbReference type="Proteomes" id="UP001162905"/>
    </source>
</evidence>
<keyword evidence="5" id="KW-1185">Reference proteome</keyword>
<dbReference type="InterPro" id="IPR010987">
    <property type="entry name" value="Glutathione-S-Trfase_C-like"/>
</dbReference>
<dbReference type="InterPro" id="IPR040079">
    <property type="entry name" value="Glutathione_S-Trfase"/>
</dbReference>
<dbReference type="CDD" id="cd03206">
    <property type="entry name" value="GST_C_7"/>
    <property type="match status" value="1"/>
</dbReference>
<evidence type="ECO:0000259" key="2">
    <source>
        <dbReference type="PROSITE" id="PS50404"/>
    </source>
</evidence>
<dbReference type="Pfam" id="PF00043">
    <property type="entry name" value="GST_C"/>
    <property type="match status" value="1"/>
</dbReference>
<comment type="similarity">
    <text evidence="1">Belongs to the GST superfamily.</text>
</comment>
<dbReference type="Proteomes" id="UP001162905">
    <property type="component" value="Unassembled WGS sequence"/>
</dbReference>
<dbReference type="PANTHER" id="PTHR44051:SF2">
    <property type="entry name" value="HYPOTHETICAL GLUTATHIONE S-TRANSFERASE LIKE PROTEIN"/>
    <property type="match status" value="1"/>
</dbReference>
<evidence type="ECO:0000259" key="3">
    <source>
        <dbReference type="PROSITE" id="PS50405"/>
    </source>
</evidence>
<evidence type="ECO:0000256" key="1">
    <source>
        <dbReference type="RuleBase" id="RU003494"/>
    </source>
</evidence>
<dbReference type="InterPro" id="IPR004045">
    <property type="entry name" value="Glutathione_S-Trfase_N"/>
</dbReference>
<name>A0ABS9ID72_9PSED</name>
<feature type="domain" description="GST C-terminal" evidence="3">
    <location>
        <begin position="90"/>
        <end position="208"/>
    </location>
</feature>
<dbReference type="SFLD" id="SFLDG01151">
    <property type="entry name" value="Main.2:_Nu-like"/>
    <property type="match status" value="1"/>
</dbReference>
<dbReference type="Gene3D" id="3.40.30.10">
    <property type="entry name" value="Glutaredoxin"/>
    <property type="match status" value="1"/>
</dbReference>
<dbReference type="PROSITE" id="PS50405">
    <property type="entry name" value="GST_CTER"/>
    <property type="match status" value="1"/>
</dbReference>
<dbReference type="InterPro" id="IPR004046">
    <property type="entry name" value="GST_C"/>
</dbReference>
<reference evidence="4" key="1">
    <citation type="submission" date="2022-01" db="EMBL/GenBank/DDBJ databases">
        <title>Pseudomonas sp. nov. isolated from Antarctic regolith.</title>
        <authorList>
            <person name="Novakova D."/>
            <person name="Sedlar K."/>
        </authorList>
    </citation>
    <scope>NUCLEOTIDE SEQUENCE</scope>
    <source>
        <strain evidence="4">P2647</strain>
    </source>
</reference>
<dbReference type="SFLD" id="SFLDG00358">
    <property type="entry name" value="Main_(cytGST)"/>
    <property type="match status" value="1"/>
</dbReference>
<proteinExistence type="inferred from homology"/>
<dbReference type="RefSeq" id="WP_237254946.1">
    <property type="nucleotide sequence ID" value="NZ_JAKJXH010000057.1"/>
</dbReference>
<dbReference type="InterPro" id="IPR036282">
    <property type="entry name" value="Glutathione-S-Trfase_C_sf"/>
</dbReference>
<dbReference type="Pfam" id="PF02798">
    <property type="entry name" value="GST_N"/>
    <property type="match status" value="1"/>
</dbReference>
<dbReference type="EMBL" id="JAKJXH010000057">
    <property type="protein sequence ID" value="MCF7545653.1"/>
    <property type="molecule type" value="Genomic_DNA"/>
</dbReference>
<dbReference type="PROSITE" id="PS50404">
    <property type="entry name" value="GST_NTER"/>
    <property type="match status" value="1"/>
</dbReference>
<sequence>MNRKPIKLYRALLSGHCHRVQLMLSLLGLDYETIEVDLDAGEHKQAPFLAMNAFAQVPVINDNGFVLADSNAILVYLVKQYGGQEWLPLDPQGAAHVQRWLSAAAGPVAYGLCRARLVTVFGAPYDAEEVIAHSHQYLKSMESELSHRPWLAGETVTLADIANYSYVAHVPEGNVSLQTYPNIRAWVKRLENFKRFVPMVKSNVGLVS</sequence>
<comment type="caution">
    <text evidence="4">The sequence shown here is derived from an EMBL/GenBank/DDBJ whole genome shotgun (WGS) entry which is preliminary data.</text>
</comment>
<dbReference type="CDD" id="cd03056">
    <property type="entry name" value="GST_N_4"/>
    <property type="match status" value="1"/>
</dbReference>
<dbReference type="PROSITE" id="PS51354">
    <property type="entry name" value="GLUTAREDOXIN_2"/>
    <property type="match status" value="1"/>
</dbReference>
<evidence type="ECO:0000313" key="4">
    <source>
        <dbReference type="EMBL" id="MCF7545653.1"/>
    </source>
</evidence>
<protein>
    <submittedName>
        <fullName evidence="4">Glutathione S-transferase</fullName>
    </submittedName>
</protein>
<feature type="domain" description="GST N-terminal" evidence="2">
    <location>
        <begin position="4"/>
        <end position="85"/>
    </location>
</feature>
<dbReference type="InterPro" id="IPR036249">
    <property type="entry name" value="Thioredoxin-like_sf"/>
</dbReference>